<dbReference type="EMBL" id="CAAALY010245152">
    <property type="protein sequence ID" value="VEL33092.1"/>
    <property type="molecule type" value="Genomic_DNA"/>
</dbReference>
<comment type="caution">
    <text evidence="1">The sequence shown here is derived from an EMBL/GenBank/DDBJ whole genome shotgun (WGS) entry which is preliminary data.</text>
</comment>
<keyword evidence="2" id="KW-1185">Reference proteome</keyword>
<evidence type="ECO:0000313" key="1">
    <source>
        <dbReference type="EMBL" id="VEL33092.1"/>
    </source>
</evidence>
<protein>
    <submittedName>
        <fullName evidence="1">Uncharacterized protein</fullName>
    </submittedName>
</protein>
<reference evidence="1" key="1">
    <citation type="submission" date="2018-11" db="EMBL/GenBank/DDBJ databases">
        <authorList>
            <consortium name="Pathogen Informatics"/>
        </authorList>
    </citation>
    <scope>NUCLEOTIDE SEQUENCE</scope>
</reference>
<dbReference type="AlphaFoldDB" id="A0A448XC13"/>
<sequence length="67" mass="7784">MIPHRLPPSTLLSFICFVRDSLPSKFASLFSHVPLFFTTCTRRITFEPKRNAIRDTDWKFSARLGLV</sequence>
<gene>
    <name evidence="1" type="ORF">PXEA_LOCUS26532</name>
</gene>
<accession>A0A448XC13</accession>
<name>A0A448XC13_9PLAT</name>
<proteinExistence type="predicted"/>
<dbReference type="Proteomes" id="UP000784294">
    <property type="component" value="Unassembled WGS sequence"/>
</dbReference>
<evidence type="ECO:0000313" key="2">
    <source>
        <dbReference type="Proteomes" id="UP000784294"/>
    </source>
</evidence>
<organism evidence="1 2">
    <name type="scientific">Protopolystoma xenopodis</name>
    <dbReference type="NCBI Taxonomy" id="117903"/>
    <lineage>
        <taxon>Eukaryota</taxon>
        <taxon>Metazoa</taxon>
        <taxon>Spiralia</taxon>
        <taxon>Lophotrochozoa</taxon>
        <taxon>Platyhelminthes</taxon>
        <taxon>Monogenea</taxon>
        <taxon>Polyopisthocotylea</taxon>
        <taxon>Polystomatidea</taxon>
        <taxon>Polystomatidae</taxon>
        <taxon>Protopolystoma</taxon>
    </lineage>
</organism>